<dbReference type="PIRSF" id="PIRSF001549">
    <property type="entry name" value="His-tRNA_synth"/>
    <property type="match status" value="1"/>
</dbReference>
<keyword evidence="5" id="KW-0436">Ligase</keyword>
<dbReference type="CDD" id="cd00773">
    <property type="entry name" value="HisRS-like_core"/>
    <property type="match status" value="1"/>
</dbReference>
<dbReference type="Pfam" id="PF13393">
    <property type="entry name" value="tRNA-synt_His"/>
    <property type="match status" value="1"/>
</dbReference>
<dbReference type="RefSeq" id="WP_238128283.1">
    <property type="nucleotide sequence ID" value="NZ_JAKNHJ010000015.1"/>
</dbReference>
<dbReference type="Proteomes" id="UP001200537">
    <property type="component" value="Unassembled WGS sequence"/>
</dbReference>
<proteinExistence type="inferred from homology"/>
<comment type="similarity">
    <text evidence="1">Belongs to the class-II aminoacyl-tRNA synthetase family.</text>
</comment>
<dbReference type="InterPro" id="IPR004516">
    <property type="entry name" value="HisRS/HisZ"/>
</dbReference>
<dbReference type="PANTHER" id="PTHR11476:SF7">
    <property type="entry name" value="HISTIDINE--TRNA LIGASE"/>
    <property type="match status" value="1"/>
</dbReference>
<evidence type="ECO:0000313" key="6">
    <source>
        <dbReference type="Proteomes" id="UP001200537"/>
    </source>
</evidence>
<organism evidence="5 6">
    <name type="scientific">Varibaculum cambriense</name>
    <dbReference type="NCBI Taxonomy" id="184870"/>
    <lineage>
        <taxon>Bacteria</taxon>
        <taxon>Bacillati</taxon>
        <taxon>Actinomycetota</taxon>
        <taxon>Actinomycetes</taxon>
        <taxon>Actinomycetales</taxon>
        <taxon>Actinomycetaceae</taxon>
        <taxon>Varibaculum</taxon>
    </lineage>
</organism>
<dbReference type="InterPro" id="IPR006195">
    <property type="entry name" value="aa-tRNA-synth_II"/>
</dbReference>
<sequence>MSGKIVATRGMRDFLPTEKTWRERVLSVLRDTHTSLGFMEIETPALEPIERLQSGQGGENEKMIFQVMRRGLDPQAGILPAEAVDLGLRYDLTLPLTRYFASHQAELPNVFRAFQTGPVWRAERPQKGRFRQFNQVDIDILGEASFSAEVEILATAWSAVTKLGLDKDSTVLINDRRFLRDLMSAAGIDGDKHDSAFITLDKLEKIGQEAVIKELVTHQIASESQAESLVEAVVSISAVVLEADMKTLEISALQTELPIYDLGEIAAQVGDICPDIKIKFTPTLVRGMGYYTGPIFEVSHTASGSSICGGGRYDGVVGRWLGRDVPAVGFSFGFERIVDLVSLPEQGQQLKVALAYQKPHEALAALHLREGLLSAGASNAGLLKAPRKMSAGFFEQAASLGYNRVLLPSRYLEAAEQGNPDFAALLEQARVLEN</sequence>
<dbReference type="EMBL" id="JAKNHJ010000015">
    <property type="protein sequence ID" value="MCG4618388.1"/>
    <property type="molecule type" value="Genomic_DNA"/>
</dbReference>
<feature type="binding site" evidence="3">
    <location>
        <position position="139"/>
    </location>
    <ligand>
        <name>L-histidine</name>
        <dbReference type="ChEBI" id="CHEBI:57595"/>
    </ligand>
</feature>
<name>A0AAJ1BCJ3_9ACTO</name>
<feature type="domain" description="Aminoacyl-transfer RNA synthetases class-II family profile" evidence="4">
    <location>
        <begin position="1"/>
        <end position="341"/>
    </location>
</feature>
<feature type="binding site" evidence="3">
    <location>
        <position position="121"/>
    </location>
    <ligand>
        <name>L-histidine</name>
        <dbReference type="ChEBI" id="CHEBI:57595"/>
    </ligand>
</feature>
<feature type="binding site" evidence="3">
    <location>
        <position position="135"/>
    </location>
    <ligand>
        <name>L-histidine</name>
        <dbReference type="ChEBI" id="CHEBI:57595"/>
    </ligand>
</feature>
<comment type="caution">
    <text evidence="5">The sequence shown here is derived from an EMBL/GenBank/DDBJ whole genome shotgun (WGS) entry which is preliminary data.</text>
</comment>
<evidence type="ECO:0000313" key="5">
    <source>
        <dbReference type="EMBL" id="MCG4618388.1"/>
    </source>
</evidence>
<dbReference type="InterPro" id="IPR041715">
    <property type="entry name" value="HisRS-like_core"/>
</dbReference>
<dbReference type="PROSITE" id="PS50862">
    <property type="entry name" value="AA_TRNA_LIGASE_II"/>
    <property type="match status" value="1"/>
</dbReference>
<feature type="binding site" evidence="3">
    <location>
        <begin position="91"/>
        <end position="93"/>
    </location>
    <ligand>
        <name>L-histidine</name>
        <dbReference type="ChEBI" id="CHEBI:57595"/>
    </ligand>
</feature>
<dbReference type="InterPro" id="IPR045864">
    <property type="entry name" value="aa-tRNA-synth_II/BPL/LPL"/>
</dbReference>
<feature type="binding site" evidence="3">
    <location>
        <position position="286"/>
    </location>
    <ligand>
        <name>L-histidine</name>
        <dbReference type="ChEBI" id="CHEBI:57595"/>
    </ligand>
</feature>
<accession>A0AAJ1BCJ3</accession>
<feature type="binding site" evidence="3">
    <location>
        <begin position="290"/>
        <end position="291"/>
    </location>
    <ligand>
        <name>L-histidine</name>
        <dbReference type="ChEBI" id="CHEBI:57595"/>
    </ligand>
</feature>
<dbReference type="AlphaFoldDB" id="A0AAJ1BCJ3"/>
<dbReference type="GO" id="GO:0016874">
    <property type="term" value="F:ligase activity"/>
    <property type="evidence" value="ECO:0007669"/>
    <property type="project" value="UniProtKB-KW"/>
</dbReference>
<dbReference type="PANTHER" id="PTHR11476">
    <property type="entry name" value="HISTIDYL-TRNA SYNTHETASE"/>
    <property type="match status" value="1"/>
</dbReference>
<protein>
    <recommendedName>
        <fullName evidence="2">Histidyl-tRNA synthetase</fullName>
    </recommendedName>
</protein>
<evidence type="ECO:0000256" key="1">
    <source>
        <dbReference type="ARBA" id="ARBA00008226"/>
    </source>
</evidence>
<dbReference type="SUPFAM" id="SSF55681">
    <property type="entry name" value="Class II aaRS and biotin synthetases"/>
    <property type="match status" value="1"/>
</dbReference>
<evidence type="ECO:0000256" key="2">
    <source>
        <dbReference type="ARBA" id="ARBA00030619"/>
    </source>
</evidence>
<dbReference type="GO" id="GO:0005737">
    <property type="term" value="C:cytoplasm"/>
    <property type="evidence" value="ECO:0007669"/>
    <property type="project" value="InterPro"/>
</dbReference>
<dbReference type="Gene3D" id="3.30.930.10">
    <property type="entry name" value="Bira Bifunctional Protein, Domain 2"/>
    <property type="match status" value="1"/>
</dbReference>
<evidence type="ECO:0000259" key="4">
    <source>
        <dbReference type="PROSITE" id="PS50862"/>
    </source>
</evidence>
<reference evidence="5" key="1">
    <citation type="submission" date="2022-01" db="EMBL/GenBank/DDBJ databases">
        <title>Collection of gut derived symbiotic bacterial strains cultured from healthy donors.</title>
        <authorList>
            <person name="Lin H."/>
            <person name="Kohout C."/>
            <person name="Waligurski E."/>
            <person name="Pamer E.G."/>
        </authorList>
    </citation>
    <scope>NUCLEOTIDE SEQUENCE</scope>
    <source>
        <strain evidence="5">DFI.7.46</strain>
    </source>
</reference>
<gene>
    <name evidence="5" type="ORF">L0M99_07795</name>
</gene>
<evidence type="ECO:0000256" key="3">
    <source>
        <dbReference type="PIRSR" id="PIRSR001549-1"/>
    </source>
</evidence>